<dbReference type="EMBL" id="ASHM01028370">
    <property type="protein sequence ID" value="PNX74995.1"/>
    <property type="molecule type" value="Genomic_DNA"/>
</dbReference>
<protein>
    <recommendedName>
        <fullName evidence="6">Cysteine-rich receptor-like protein kinase</fullName>
    </recommendedName>
</protein>
<evidence type="ECO:0000313" key="5">
    <source>
        <dbReference type="Proteomes" id="UP000236291"/>
    </source>
</evidence>
<dbReference type="Proteomes" id="UP000236291">
    <property type="component" value="Unassembled WGS sequence"/>
</dbReference>
<keyword evidence="1" id="KW-0472">Membrane</keyword>
<keyword evidence="1" id="KW-0812">Transmembrane</keyword>
<dbReference type="AlphaFoldDB" id="A0A2K3LAJ4"/>
<feature type="transmembrane region" description="Helical" evidence="1">
    <location>
        <begin position="204"/>
        <end position="232"/>
    </location>
</feature>
<evidence type="ECO:0000313" key="3">
    <source>
        <dbReference type="EMBL" id="PNX74995.1"/>
    </source>
</evidence>
<evidence type="ECO:0000313" key="4">
    <source>
        <dbReference type="EMBL" id="PNX75546.1"/>
    </source>
</evidence>
<evidence type="ECO:0000313" key="2">
    <source>
        <dbReference type="EMBL" id="PNX73701.1"/>
    </source>
</evidence>
<accession>A0A2K3LAJ4</accession>
<evidence type="ECO:0008006" key="6">
    <source>
        <dbReference type="Google" id="ProtNLM"/>
    </source>
</evidence>
<sequence length="237" mass="26553">MGRWCVGVGVPVEETSLYLGAGSPSWAPRVVGLRISFHVCGFLVLELRLGFSLVFGSHGRAPLKVVVFSWQLLQDKILSRQNLLSRRVLATPESWEYVPPRDLLGHFEAFVGLGVDKRSTSPSRRTIWWKRLNVPIGFGSLVRPRVTLVPYMSGGWNPPCAGLDRGGDFEFPRQALLWLVRLFLLVRLLELGSSYRLGGVCCRALLWCASVFGVLALVAWVCFVVCFLLHVFHIVLF</sequence>
<reference evidence="4 5" key="1">
    <citation type="journal article" date="2014" name="Am. J. Bot.">
        <title>Genome assembly and annotation for red clover (Trifolium pratense; Fabaceae).</title>
        <authorList>
            <person name="Istvanek J."/>
            <person name="Jaros M."/>
            <person name="Krenek A."/>
            <person name="Repkova J."/>
        </authorList>
    </citation>
    <scope>NUCLEOTIDE SEQUENCE [LARGE SCALE GENOMIC DNA]</scope>
    <source>
        <strain evidence="5">cv. Tatra</strain>
        <tissue evidence="4">Young leaves</tissue>
    </source>
</reference>
<evidence type="ECO:0000256" key="1">
    <source>
        <dbReference type="SAM" id="Phobius"/>
    </source>
</evidence>
<dbReference type="EMBL" id="ASHM01026415">
    <property type="protein sequence ID" value="PNX73701.1"/>
    <property type="molecule type" value="Genomic_DNA"/>
</dbReference>
<name>A0A2K3LAJ4_TRIPR</name>
<proteinExistence type="predicted"/>
<keyword evidence="1" id="KW-1133">Transmembrane helix</keyword>
<gene>
    <name evidence="2" type="ORF">L195_g029605</name>
    <name evidence="3" type="ORF">L195_g030925</name>
    <name evidence="4" type="ORF">L195_g031483</name>
</gene>
<comment type="caution">
    <text evidence="4">The sequence shown here is derived from an EMBL/GenBank/DDBJ whole genome shotgun (WGS) entry which is preliminary data.</text>
</comment>
<dbReference type="EMBL" id="ASHM01029199">
    <property type="protein sequence ID" value="PNX75546.1"/>
    <property type="molecule type" value="Genomic_DNA"/>
</dbReference>
<organism evidence="4 5">
    <name type="scientific">Trifolium pratense</name>
    <name type="common">Red clover</name>
    <dbReference type="NCBI Taxonomy" id="57577"/>
    <lineage>
        <taxon>Eukaryota</taxon>
        <taxon>Viridiplantae</taxon>
        <taxon>Streptophyta</taxon>
        <taxon>Embryophyta</taxon>
        <taxon>Tracheophyta</taxon>
        <taxon>Spermatophyta</taxon>
        <taxon>Magnoliopsida</taxon>
        <taxon>eudicotyledons</taxon>
        <taxon>Gunneridae</taxon>
        <taxon>Pentapetalae</taxon>
        <taxon>rosids</taxon>
        <taxon>fabids</taxon>
        <taxon>Fabales</taxon>
        <taxon>Fabaceae</taxon>
        <taxon>Papilionoideae</taxon>
        <taxon>50 kb inversion clade</taxon>
        <taxon>NPAAA clade</taxon>
        <taxon>Hologalegina</taxon>
        <taxon>IRL clade</taxon>
        <taxon>Trifolieae</taxon>
        <taxon>Trifolium</taxon>
    </lineage>
</organism>
<reference evidence="4 5" key="2">
    <citation type="journal article" date="2017" name="Front. Plant Sci.">
        <title>Gene Classification and Mining of Molecular Markers Useful in Red Clover (Trifolium pratense) Breeding.</title>
        <authorList>
            <person name="Istvanek J."/>
            <person name="Dluhosova J."/>
            <person name="Dluhos P."/>
            <person name="Patkova L."/>
            <person name="Nedelnik J."/>
            <person name="Repkova J."/>
        </authorList>
    </citation>
    <scope>NUCLEOTIDE SEQUENCE [LARGE SCALE GENOMIC DNA]</scope>
    <source>
        <strain evidence="5">cv. Tatra</strain>
        <tissue evidence="4">Young leaves</tissue>
    </source>
</reference>